<comment type="caution">
    <text evidence="11">The sequence shown here is derived from an EMBL/GenBank/DDBJ whole genome shotgun (WGS) entry which is preliminary data.</text>
</comment>
<feature type="transmembrane region" description="Helical" evidence="10">
    <location>
        <begin position="420"/>
        <end position="440"/>
    </location>
</feature>
<feature type="transmembrane region" description="Helical" evidence="10">
    <location>
        <begin position="387"/>
        <end position="408"/>
    </location>
</feature>
<name>B7AV94_9FIRM</name>
<dbReference type="Pfam" id="PF01554">
    <property type="entry name" value="MatE"/>
    <property type="match status" value="2"/>
</dbReference>
<feature type="transmembrane region" description="Helical" evidence="10">
    <location>
        <begin position="192"/>
        <end position="212"/>
    </location>
</feature>
<feature type="transmembrane region" description="Helical" evidence="10">
    <location>
        <begin position="79"/>
        <end position="105"/>
    </location>
</feature>
<proteinExistence type="inferred from homology"/>
<dbReference type="InterPro" id="IPR051327">
    <property type="entry name" value="MATE_MepA_subfamily"/>
</dbReference>
<reference evidence="11 12" key="2">
    <citation type="submission" date="2008-11" db="EMBL/GenBank/DDBJ databases">
        <authorList>
            <person name="Fulton L."/>
            <person name="Clifton S."/>
            <person name="Fulton B."/>
            <person name="Xu J."/>
            <person name="Minx P."/>
            <person name="Pepin K.H."/>
            <person name="Johnson M."/>
            <person name="Bhonagiri V."/>
            <person name="Nash W.E."/>
            <person name="Mardis E.R."/>
            <person name="Wilson R.K."/>
        </authorList>
    </citation>
    <scope>NUCLEOTIDE SEQUENCE [LARGE SCALE GENOMIC DNA]</scope>
    <source>
        <strain evidence="11 12">ATCC 43243</strain>
    </source>
</reference>
<comment type="similarity">
    <text evidence="2">Belongs to the multi antimicrobial extrusion (MATE) (TC 2.A.66.1) family. MepA subfamily.</text>
</comment>
<evidence type="ECO:0000313" key="11">
    <source>
        <dbReference type="EMBL" id="EEC56135.1"/>
    </source>
</evidence>
<dbReference type="eggNOG" id="COG0534">
    <property type="taxonomic scope" value="Bacteria"/>
</dbReference>
<keyword evidence="9" id="KW-0046">Antibiotic resistance</keyword>
<gene>
    <name evidence="11" type="ORF">BACPEC_02642</name>
</gene>
<evidence type="ECO:0000256" key="4">
    <source>
        <dbReference type="ARBA" id="ARBA00022448"/>
    </source>
</evidence>
<dbReference type="CDD" id="cd13143">
    <property type="entry name" value="MATE_MepA_like"/>
    <property type="match status" value="1"/>
</dbReference>
<dbReference type="AlphaFoldDB" id="B7AV94"/>
<keyword evidence="7 10" id="KW-1133">Transmembrane helix</keyword>
<dbReference type="GO" id="GO:0042910">
    <property type="term" value="F:xenobiotic transmembrane transporter activity"/>
    <property type="evidence" value="ECO:0007669"/>
    <property type="project" value="InterPro"/>
</dbReference>
<dbReference type="PANTHER" id="PTHR43823:SF3">
    <property type="entry name" value="MULTIDRUG EXPORT PROTEIN MEPA"/>
    <property type="match status" value="1"/>
</dbReference>
<dbReference type="STRING" id="483218.BACPEC_02642"/>
<dbReference type="Proteomes" id="UP000003136">
    <property type="component" value="Unassembled WGS sequence"/>
</dbReference>
<dbReference type="GO" id="GO:0015297">
    <property type="term" value="F:antiporter activity"/>
    <property type="evidence" value="ECO:0007669"/>
    <property type="project" value="InterPro"/>
</dbReference>
<evidence type="ECO:0000256" key="1">
    <source>
        <dbReference type="ARBA" id="ARBA00004651"/>
    </source>
</evidence>
<dbReference type="GO" id="GO:0046677">
    <property type="term" value="P:response to antibiotic"/>
    <property type="evidence" value="ECO:0007669"/>
    <property type="project" value="UniProtKB-KW"/>
</dbReference>
<evidence type="ECO:0000256" key="10">
    <source>
        <dbReference type="SAM" id="Phobius"/>
    </source>
</evidence>
<dbReference type="EMBL" id="ABVQ01000037">
    <property type="protein sequence ID" value="EEC56135.1"/>
    <property type="molecule type" value="Genomic_DNA"/>
</dbReference>
<comment type="subcellular location">
    <subcellularLocation>
        <location evidence="1">Cell membrane</location>
        <topology evidence="1">Multi-pass membrane protein</topology>
    </subcellularLocation>
</comment>
<dbReference type="HOGENOM" id="CLU_012893_0_0_9"/>
<sequence>MKTESSVKNQLFVPAEWRIAMNNEISTKNPLGENPVNSLLYQFAVPSIIAMLVSSLYNIVDQFFIGRSVGALGNAATNISFPLSISCVAIALLFGIGGASAFNIAMGMGEKENAVNYLANSAAMLFLGGVALTAVTLIFLEPLLKFFGSPDNVLEYAKVYTRIVALGFPFLIFTSGGGHLIRADGRPKISMVCNLAGALINTVLDALFVFVLNMGMAGAAYATIIGQIVSGLMAAWYLAHCRTIKIKKENLRVRWKYISRVMSLGTAPCANQLAMMVVQIVMNKSLKYYGSLSVYGESIPIACAGIITKVNQVFMSFIIGISQGLQPITSFNYGAGRYGRVRSAYRSAVACGAVLAVIAFILFQTIPHQIISLFGTGSEEYYRFAENYFHIFLFFTFINFMQPISSNFFTSIGKPVKGTFLSLTRQIIFLLPLLIIIPLFMGIDGIMYSGPVADGLAGVISIVMVCLEFRKMPA</sequence>
<feature type="transmembrane region" description="Helical" evidence="10">
    <location>
        <begin position="39"/>
        <end position="59"/>
    </location>
</feature>
<dbReference type="PANTHER" id="PTHR43823">
    <property type="entry name" value="SPORULATION PROTEIN YKVU"/>
    <property type="match status" value="1"/>
</dbReference>
<evidence type="ECO:0000313" key="12">
    <source>
        <dbReference type="Proteomes" id="UP000003136"/>
    </source>
</evidence>
<keyword evidence="6 10" id="KW-0812">Transmembrane</keyword>
<feature type="transmembrane region" description="Helical" evidence="10">
    <location>
        <begin position="218"/>
        <end position="239"/>
    </location>
</feature>
<evidence type="ECO:0000256" key="5">
    <source>
        <dbReference type="ARBA" id="ARBA00022475"/>
    </source>
</evidence>
<feature type="transmembrane region" description="Helical" evidence="10">
    <location>
        <begin position="117"/>
        <end position="139"/>
    </location>
</feature>
<evidence type="ECO:0000256" key="9">
    <source>
        <dbReference type="ARBA" id="ARBA00023251"/>
    </source>
</evidence>
<evidence type="ECO:0000256" key="7">
    <source>
        <dbReference type="ARBA" id="ARBA00022989"/>
    </source>
</evidence>
<keyword evidence="5" id="KW-1003">Cell membrane</keyword>
<evidence type="ECO:0000256" key="8">
    <source>
        <dbReference type="ARBA" id="ARBA00023136"/>
    </source>
</evidence>
<feature type="transmembrane region" description="Helical" evidence="10">
    <location>
        <begin position="446"/>
        <end position="467"/>
    </location>
</feature>
<dbReference type="InterPro" id="IPR045070">
    <property type="entry name" value="MATE_MepA-like"/>
</dbReference>
<keyword evidence="8 10" id="KW-0472">Membrane</keyword>
<organism evidence="11 12">
    <name type="scientific">[Bacteroides] pectinophilus ATCC 43243</name>
    <dbReference type="NCBI Taxonomy" id="483218"/>
    <lineage>
        <taxon>Bacteria</taxon>
        <taxon>Bacillati</taxon>
        <taxon>Bacillota</taxon>
        <taxon>Clostridia</taxon>
        <taxon>Eubacteriales</taxon>
    </lineage>
</organism>
<evidence type="ECO:0000256" key="6">
    <source>
        <dbReference type="ARBA" id="ARBA00022692"/>
    </source>
</evidence>
<dbReference type="InterPro" id="IPR048279">
    <property type="entry name" value="MdtK-like"/>
</dbReference>
<dbReference type="GO" id="GO:0005886">
    <property type="term" value="C:plasma membrane"/>
    <property type="evidence" value="ECO:0007669"/>
    <property type="project" value="UniProtKB-SubCell"/>
</dbReference>
<dbReference type="PIRSF" id="PIRSF006603">
    <property type="entry name" value="DinF"/>
    <property type="match status" value="1"/>
</dbReference>
<keyword evidence="4" id="KW-0813">Transport</keyword>
<keyword evidence="12" id="KW-1185">Reference proteome</keyword>
<accession>B7AV94</accession>
<evidence type="ECO:0000256" key="2">
    <source>
        <dbReference type="ARBA" id="ARBA00008417"/>
    </source>
</evidence>
<feature type="transmembrane region" description="Helical" evidence="10">
    <location>
        <begin position="159"/>
        <end position="180"/>
    </location>
</feature>
<evidence type="ECO:0000256" key="3">
    <source>
        <dbReference type="ARBA" id="ARBA00022106"/>
    </source>
</evidence>
<protein>
    <recommendedName>
        <fullName evidence="3">Multidrug export protein MepA</fullName>
    </recommendedName>
</protein>
<reference evidence="11 12" key="1">
    <citation type="submission" date="2008-11" db="EMBL/GenBank/DDBJ databases">
        <title>Draft genome sequence of Bacteroides pectinophilus (ATCC 43243).</title>
        <authorList>
            <person name="Sudarsanam P."/>
            <person name="Ley R."/>
            <person name="Guruge J."/>
            <person name="Turnbaugh P.J."/>
            <person name="Mahowald M."/>
            <person name="Liep D."/>
            <person name="Gordon J."/>
        </authorList>
    </citation>
    <scope>NUCLEOTIDE SEQUENCE [LARGE SCALE GENOMIC DNA]</scope>
    <source>
        <strain evidence="11 12">ATCC 43243</strain>
    </source>
</reference>
<dbReference type="InterPro" id="IPR002528">
    <property type="entry name" value="MATE_fam"/>
</dbReference>
<feature type="transmembrane region" description="Helical" evidence="10">
    <location>
        <begin position="347"/>
        <end position="367"/>
    </location>
</feature>
<feature type="transmembrane region" description="Helical" evidence="10">
    <location>
        <begin position="260"/>
        <end position="282"/>
    </location>
</feature>